<organism evidence="7 8">
    <name type="scientific">Fodinisporobacter ferrooxydans</name>
    <dbReference type="NCBI Taxonomy" id="2901836"/>
    <lineage>
        <taxon>Bacteria</taxon>
        <taxon>Bacillati</taxon>
        <taxon>Bacillota</taxon>
        <taxon>Bacilli</taxon>
        <taxon>Bacillales</taxon>
        <taxon>Alicyclobacillaceae</taxon>
        <taxon>Fodinisporobacter</taxon>
    </lineage>
</organism>
<comment type="similarity">
    <text evidence="1 4 5">Belongs to the tRNA pseudouridine synthase TruA family.</text>
</comment>
<comment type="catalytic activity">
    <reaction evidence="4 5">
        <text>uridine(38/39/40) in tRNA = pseudouridine(38/39/40) in tRNA</text>
        <dbReference type="Rhea" id="RHEA:22376"/>
        <dbReference type="Rhea" id="RHEA-COMP:10085"/>
        <dbReference type="Rhea" id="RHEA-COMP:10087"/>
        <dbReference type="ChEBI" id="CHEBI:65314"/>
        <dbReference type="ChEBI" id="CHEBI:65315"/>
        <dbReference type="EC" id="5.4.99.12"/>
    </reaction>
</comment>
<sequence>MQPGLRTVQGVFTDVLSNVVKHPLHVEGSGRTDAGVHAIGQVISAKVHCSIPAEKWPIALNTRLPNDLCVREAEMMPDDFHARFSAVGKTYRYTVDRGKVPDIFLHRYAFHHPRRLNLPLMYEASQYLIGTHDFTSFCGASSPVDDKVRTIYSITLIEEGQLLHLYCTGNGFLYNMVRILAGTLLQVGVGRWKPEHIVEMLRQKNRTKAGITAPAHGLSLWQVYYDRQQLDRFVSSFGM</sequence>
<comment type="function">
    <text evidence="4">Formation of pseudouridine at positions 38, 39 and 40 in the anticodon stem and loop of transfer RNAs.</text>
</comment>
<comment type="caution">
    <text evidence="4">Lacks conserved residue(s) required for the propagation of feature annotation.</text>
</comment>
<dbReference type="InterPro" id="IPR020103">
    <property type="entry name" value="PsdUridine_synth_cat_dom_sf"/>
</dbReference>
<dbReference type="PIRSF" id="PIRSF001430">
    <property type="entry name" value="tRNA_psdUrid_synth"/>
    <property type="match status" value="1"/>
</dbReference>
<evidence type="ECO:0000256" key="1">
    <source>
        <dbReference type="ARBA" id="ARBA00009375"/>
    </source>
</evidence>
<dbReference type="PANTHER" id="PTHR11142">
    <property type="entry name" value="PSEUDOURIDYLATE SYNTHASE"/>
    <property type="match status" value="1"/>
</dbReference>
<dbReference type="NCBIfam" id="TIGR00071">
    <property type="entry name" value="hisT_truA"/>
    <property type="match status" value="1"/>
</dbReference>
<dbReference type="Pfam" id="PF01416">
    <property type="entry name" value="PseudoU_synth_1"/>
    <property type="match status" value="2"/>
</dbReference>
<dbReference type="EMBL" id="CP089291">
    <property type="protein sequence ID" value="UOF92792.1"/>
    <property type="molecule type" value="Genomic_DNA"/>
</dbReference>
<dbReference type="SUPFAM" id="SSF55120">
    <property type="entry name" value="Pseudouridine synthase"/>
    <property type="match status" value="1"/>
</dbReference>
<reference evidence="7" key="1">
    <citation type="submission" date="2021-12" db="EMBL/GenBank/DDBJ databases">
        <title>Alicyclobacillaceae gen. nov., sp. nov., isolated from chalcocite enrichment system.</title>
        <authorList>
            <person name="Jiang Z."/>
        </authorList>
    </citation>
    <scope>NUCLEOTIDE SEQUENCE</scope>
    <source>
        <strain evidence="7">MYW30-H2</strain>
    </source>
</reference>
<evidence type="ECO:0000313" key="7">
    <source>
        <dbReference type="EMBL" id="UOF92792.1"/>
    </source>
</evidence>
<dbReference type="Gene3D" id="3.30.70.580">
    <property type="entry name" value="Pseudouridine synthase I, catalytic domain, N-terminal subdomain"/>
    <property type="match status" value="1"/>
</dbReference>
<evidence type="ECO:0000256" key="5">
    <source>
        <dbReference type="RuleBase" id="RU003792"/>
    </source>
</evidence>
<evidence type="ECO:0000256" key="4">
    <source>
        <dbReference type="HAMAP-Rule" id="MF_00171"/>
    </source>
</evidence>
<dbReference type="InterPro" id="IPR001406">
    <property type="entry name" value="PsdUridine_synth_TruA"/>
</dbReference>
<feature type="binding site" evidence="4">
    <location>
        <position position="91"/>
    </location>
    <ligand>
        <name>substrate</name>
    </ligand>
</feature>
<dbReference type="Proteomes" id="UP000830167">
    <property type="component" value="Chromosome"/>
</dbReference>
<feature type="active site" description="Nucleophile" evidence="4">
    <location>
        <position position="33"/>
    </location>
</feature>
<dbReference type="HAMAP" id="MF_00171">
    <property type="entry name" value="TruA"/>
    <property type="match status" value="1"/>
</dbReference>
<dbReference type="PANTHER" id="PTHR11142:SF0">
    <property type="entry name" value="TRNA PSEUDOURIDINE SYNTHASE-LIKE 1"/>
    <property type="match status" value="1"/>
</dbReference>
<dbReference type="EC" id="5.4.99.12" evidence="4"/>
<dbReference type="GO" id="GO:0160147">
    <property type="term" value="F:tRNA pseudouridine(38-40) synthase activity"/>
    <property type="evidence" value="ECO:0007669"/>
    <property type="project" value="UniProtKB-EC"/>
</dbReference>
<dbReference type="Gene3D" id="3.30.70.660">
    <property type="entry name" value="Pseudouridine synthase I, catalytic domain, C-terminal subdomain"/>
    <property type="match status" value="1"/>
</dbReference>
<dbReference type="InterPro" id="IPR020097">
    <property type="entry name" value="PsdUridine_synth_TruA_a/b_dom"/>
</dbReference>
<dbReference type="InterPro" id="IPR020094">
    <property type="entry name" value="TruA/RsuA/RluB/E/F_N"/>
</dbReference>
<keyword evidence="8" id="KW-1185">Reference proteome</keyword>
<name>A0ABY4CQL7_9BACL</name>
<keyword evidence="3 4" id="KW-0413">Isomerase</keyword>
<gene>
    <name evidence="4 7" type="primary">truA</name>
    <name evidence="7" type="ORF">LSG31_06695</name>
</gene>
<keyword evidence="2 4" id="KW-0819">tRNA processing</keyword>
<feature type="domain" description="Pseudouridine synthase I TruA alpha/beta" evidence="6">
    <location>
        <begin position="6"/>
        <end position="84"/>
    </location>
</feature>
<feature type="domain" description="Pseudouridine synthase I TruA alpha/beta" evidence="6">
    <location>
        <begin position="124"/>
        <end position="226"/>
    </location>
</feature>
<evidence type="ECO:0000256" key="2">
    <source>
        <dbReference type="ARBA" id="ARBA00022694"/>
    </source>
</evidence>
<protein>
    <recommendedName>
        <fullName evidence="4">tRNA pseudouridine synthase A</fullName>
        <ecNumber evidence="4">5.4.99.12</ecNumber>
    </recommendedName>
    <alternativeName>
        <fullName evidence="4">tRNA pseudouridine(38-40) synthase</fullName>
    </alternativeName>
    <alternativeName>
        <fullName evidence="4">tRNA pseudouridylate synthase I</fullName>
    </alternativeName>
    <alternativeName>
        <fullName evidence="4">tRNA-uridine isomerase I</fullName>
    </alternativeName>
</protein>
<evidence type="ECO:0000256" key="3">
    <source>
        <dbReference type="ARBA" id="ARBA00023235"/>
    </source>
</evidence>
<comment type="subunit">
    <text evidence="4">Homodimer.</text>
</comment>
<dbReference type="CDD" id="cd02570">
    <property type="entry name" value="PseudoU_synth_EcTruA"/>
    <property type="match status" value="1"/>
</dbReference>
<evidence type="ECO:0000313" key="8">
    <source>
        <dbReference type="Proteomes" id="UP000830167"/>
    </source>
</evidence>
<dbReference type="InterPro" id="IPR020095">
    <property type="entry name" value="PsdUridine_synth_TruA_C"/>
</dbReference>
<evidence type="ECO:0000259" key="6">
    <source>
        <dbReference type="Pfam" id="PF01416"/>
    </source>
</evidence>
<accession>A0ABY4CQL7</accession>
<proteinExistence type="inferred from homology"/>